<feature type="compositionally biased region" description="Polar residues" evidence="1">
    <location>
        <begin position="136"/>
        <end position="158"/>
    </location>
</feature>
<comment type="caution">
    <text evidence="3">The sequence shown here is derived from an EMBL/GenBank/DDBJ whole genome shotgun (WGS) entry which is preliminary data.</text>
</comment>
<dbReference type="Proteomes" id="UP001140094">
    <property type="component" value="Unassembled WGS sequence"/>
</dbReference>
<reference evidence="3" key="1">
    <citation type="submission" date="2022-07" db="EMBL/GenBank/DDBJ databases">
        <title>Phylogenomic reconstructions and comparative analyses of Kickxellomycotina fungi.</title>
        <authorList>
            <person name="Reynolds N.K."/>
            <person name="Stajich J.E."/>
            <person name="Barry K."/>
            <person name="Grigoriev I.V."/>
            <person name="Crous P."/>
            <person name="Smith M.E."/>
        </authorList>
    </citation>
    <scope>NUCLEOTIDE SEQUENCE</scope>
    <source>
        <strain evidence="3">NRRL 1565</strain>
    </source>
</reference>
<evidence type="ECO:0000313" key="3">
    <source>
        <dbReference type="EMBL" id="KAJ2808274.1"/>
    </source>
</evidence>
<dbReference type="EMBL" id="JANBUO010000057">
    <property type="protein sequence ID" value="KAJ2808274.1"/>
    <property type="molecule type" value="Genomic_DNA"/>
</dbReference>
<dbReference type="AlphaFoldDB" id="A0A9W8I6T4"/>
<feature type="region of interest" description="Disordered" evidence="1">
    <location>
        <begin position="434"/>
        <end position="528"/>
    </location>
</feature>
<feature type="compositionally biased region" description="Polar residues" evidence="1">
    <location>
        <begin position="302"/>
        <end position="321"/>
    </location>
</feature>
<name>A0A9W8I6T4_9FUNG</name>
<evidence type="ECO:0000313" key="4">
    <source>
        <dbReference type="Proteomes" id="UP001140094"/>
    </source>
</evidence>
<protein>
    <recommendedName>
        <fullName evidence="2">Myb-like domain-containing protein</fullName>
    </recommendedName>
</protein>
<organism evidence="3 4">
    <name type="scientific">Coemansia guatemalensis</name>
    <dbReference type="NCBI Taxonomy" id="2761395"/>
    <lineage>
        <taxon>Eukaryota</taxon>
        <taxon>Fungi</taxon>
        <taxon>Fungi incertae sedis</taxon>
        <taxon>Zoopagomycota</taxon>
        <taxon>Kickxellomycotina</taxon>
        <taxon>Kickxellomycetes</taxon>
        <taxon>Kickxellales</taxon>
        <taxon>Kickxellaceae</taxon>
        <taxon>Coemansia</taxon>
    </lineage>
</organism>
<evidence type="ECO:0000259" key="2">
    <source>
        <dbReference type="PROSITE" id="PS50090"/>
    </source>
</evidence>
<dbReference type="InterPro" id="IPR026095">
    <property type="entry name" value="Myb/SANT-like_DNA-bd_dom_prot"/>
</dbReference>
<dbReference type="GO" id="GO:0045893">
    <property type="term" value="P:positive regulation of DNA-templated transcription"/>
    <property type="evidence" value="ECO:0007669"/>
    <property type="project" value="TreeGrafter"/>
</dbReference>
<evidence type="ECO:0000256" key="1">
    <source>
        <dbReference type="SAM" id="MobiDB-lite"/>
    </source>
</evidence>
<feature type="compositionally biased region" description="Polar residues" evidence="1">
    <location>
        <begin position="332"/>
        <end position="343"/>
    </location>
</feature>
<dbReference type="PROSITE" id="PS50090">
    <property type="entry name" value="MYB_LIKE"/>
    <property type="match status" value="1"/>
</dbReference>
<sequence length="528" mass="57042">MVGHEAPGTFSTAAAAAAVAAAAAAAAGTPISNSTHWSNEETKLLIKTWGEHREDFAEIKRNLSVWNRVLERLLKAGFFRSVEQCRNRWKFLETKYKAALKEFDNTGRTTWEFFEDMDEAKYGPSLNEAGGRVRRNSSAQASDSASERQATTWTSRSMYNDAPGRVQLPSIRATPAFAAAAAQVSSSGQNASPQKIEIAKGRSVSPLEYAPAAYGHDISAGRSSLPRSHAADVTSAMQSYGNPQHTLSLDGLSTAAAAAGDSRDNLRVLAAKRQFDLSPAGRVQSAGELATATVAAMSKQNIDALSRQQSSPTTNQQQKKNSTARKRKLEQDGNSIPEENTTEAAKHPPLQSLEALESDKIELVGEVRRTDVLDFLRTQATLRSQRTAEWAEERRRAEEQRCAEEWRFHEFQMAMVRLIQNSLAPYAVDSDGIAESPRSARTDKQSKALSPNARHRAGSDPGGSHHSPASAAGSTAGAGGPEDGEIDMHTSALLSIGRGTSKEESNSRSMSIESNATSHSSWGMQTRA</sequence>
<dbReference type="Pfam" id="PF13837">
    <property type="entry name" value="Myb_DNA-bind_4"/>
    <property type="match status" value="1"/>
</dbReference>
<proteinExistence type="predicted"/>
<accession>A0A9W8I6T4</accession>
<dbReference type="InterPro" id="IPR001005">
    <property type="entry name" value="SANT/Myb"/>
</dbReference>
<gene>
    <name evidence="3" type="ORF">H4R20_000938</name>
</gene>
<dbReference type="InterPro" id="IPR044822">
    <property type="entry name" value="Myb_DNA-bind_4"/>
</dbReference>
<dbReference type="OrthoDB" id="691673at2759"/>
<dbReference type="Gene3D" id="1.10.10.60">
    <property type="entry name" value="Homeodomain-like"/>
    <property type="match status" value="1"/>
</dbReference>
<feature type="region of interest" description="Disordered" evidence="1">
    <location>
        <begin position="125"/>
        <end position="158"/>
    </location>
</feature>
<dbReference type="PANTHER" id="PTHR22666:SF3">
    <property type="entry name" value="MYB_SANT-LIKE DNA-BINDING DOMAIN-CONTAINING PROTEIN 1"/>
    <property type="match status" value="1"/>
</dbReference>
<feature type="compositionally biased region" description="Low complexity" evidence="1">
    <location>
        <begin position="462"/>
        <end position="475"/>
    </location>
</feature>
<feature type="domain" description="Myb-like" evidence="2">
    <location>
        <begin position="29"/>
        <end position="93"/>
    </location>
</feature>
<keyword evidence="4" id="KW-1185">Reference proteome</keyword>
<feature type="compositionally biased region" description="Polar residues" evidence="1">
    <location>
        <begin position="507"/>
        <end position="528"/>
    </location>
</feature>
<dbReference type="PANTHER" id="PTHR22666">
    <property type="entry name" value="MYB_SANT-LIKE DNA-BINDING DOMAIN-CONTAINING PROTEIN 1"/>
    <property type="match status" value="1"/>
</dbReference>
<feature type="region of interest" description="Disordered" evidence="1">
    <location>
        <begin position="302"/>
        <end position="351"/>
    </location>
</feature>
<dbReference type="GO" id="GO:0016604">
    <property type="term" value="C:nuclear body"/>
    <property type="evidence" value="ECO:0007669"/>
    <property type="project" value="TreeGrafter"/>
</dbReference>